<feature type="chain" id="PRO_5046238812" description="Secreted protein" evidence="1">
    <location>
        <begin position="27"/>
        <end position="111"/>
    </location>
</feature>
<evidence type="ECO:0000313" key="2">
    <source>
        <dbReference type="EMBL" id="MEQ2280478.1"/>
    </source>
</evidence>
<gene>
    <name evidence="2" type="ORF">AMECASPLE_020358</name>
</gene>
<comment type="caution">
    <text evidence="2">The sequence shown here is derived from an EMBL/GenBank/DDBJ whole genome shotgun (WGS) entry which is preliminary data.</text>
</comment>
<evidence type="ECO:0000256" key="1">
    <source>
        <dbReference type="SAM" id="SignalP"/>
    </source>
</evidence>
<evidence type="ECO:0008006" key="4">
    <source>
        <dbReference type="Google" id="ProtNLM"/>
    </source>
</evidence>
<accession>A0ABV0XG95</accession>
<feature type="signal peptide" evidence="1">
    <location>
        <begin position="1"/>
        <end position="26"/>
    </location>
</feature>
<dbReference type="Proteomes" id="UP001469553">
    <property type="component" value="Unassembled WGS sequence"/>
</dbReference>
<sequence length="111" mass="12851">MVVIRVSSMYLHSLLSTVLSLSTVSGSMLQCLFCHRHTHTLTRLTQQLILILNLLREKENEFRRRRVSLHGCLYQYLYIDLALPLLLHSSRYRLVFPAGICAYNLTDGWSA</sequence>
<name>A0ABV0XG95_9TELE</name>
<dbReference type="EMBL" id="JAHRIP010001692">
    <property type="protein sequence ID" value="MEQ2280478.1"/>
    <property type="molecule type" value="Genomic_DNA"/>
</dbReference>
<organism evidence="2 3">
    <name type="scientific">Ameca splendens</name>
    <dbReference type="NCBI Taxonomy" id="208324"/>
    <lineage>
        <taxon>Eukaryota</taxon>
        <taxon>Metazoa</taxon>
        <taxon>Chordata</taxon>
        <taxon>Craniata</taxon>
        <taxon>Vertebrata</taxon>
        <taxon>Euteleostomi</taxon>
        <taxon>Actinopterygii</taxon>
        <taxon>Neopterygii</taxon>
        <taxon>Teleostei</taxon>
        <taxon>Neoteleostei</taxon>
        <taxon>Acanthomorphata</taxon>
        <taxon>Ovalentaria</taxon>
        <taxon>Atherinomorphae</taxon>
        <taxon>Cyprinodontiformes</taxon>
        <taxon>Goodeidae</taxon>
        <taxon>Ameca</taxon>
    </lineage>
</organism>
<keyword evidence="1" id="KW-0732">Signal</keyword>
<keyword evidence="3" id="KW-1185">Reference proteome</keyword>
<protein>
    <recommendedName>
        <fullName evidence="4">Secreted protein</fullName>
    </recommendedName>
</protein>
<proteinExistence type="predicted"/>
<reference evidence="2 3" key="1">
    <citation type="submission" date="2021-06" db="EMBL/GenBank/DDBJ databases">
        <authorList>
            <person name="Palmer J.M."/>
        </authorList>
    </citation>
    <scope>NUCLEOTIDE SEQUENCE [LARGE SCALE GENOMIC DNA]</scope>
    <source>
        <strain evidence="2 3">AS_MEX2019</strain>
        <tissue evidence="2">Muscle</tissue>
    </source>
</reference>
<evidence type="ECO:0000313" key="3">
    <source>
        <dbReference type="Proteomes" id="UP001469553"/>
    </source>
</evidence>